<evidence type="ECO:0000256" key="1">
    <source>
        <dbReference type="SAM" id="MobiDB-lite"/>
    </source>
</evidence>
<dbReference type="EMBL" id="KI671365">
    <property type="protein sequence ID" value="ETL47077.1"/>
    <property type="molecule type" value="Genomic_DNA"/>
</dbReference>
<dbReference type="AlphaFoldDB" id="W2JMV5"/>
<gene>
    <name evidence="2" type="ORF">L916_03140</name>
</gene>
<accession>W2JMV5</accession>
<organism evidence="2 3">
    <name type="scientific">Phytophthora nicotianae</name>
    <name type="common">Potato buckeye rot agent</name>
    <name type="synonym">Phytophthora parasitica</name>
    <dbReference type="NCBI Taxonomy" id="4792"/>
    <lineage>
        <taxon>Eukaryota</taxon>
        <taxon>Sar</taxon>
        <taxon>Stramenopiles</taxon>
        <taxon>Oomycota</taxon>
        <taxon>Peronosporomycetes</taxon>
        <taxon>Peronosporales</taxon>
        <taxon>Peronosporaceae</taxon>
        <taxon>Phytophthora</taxon>
    </lineage>
</organism>
<proteinExistence type="predicted"/>
<name>W2JMV5_PHYNI</name>
<dbReference type="Proteomes" id="UP000053864">
    <property type="component" value="Unassembled WGS sequence"/>
</dbReference>
<evidence type="ECO:0000313" key="3">
    <source>
        <dbReference type="Proteomes" id="UP000053864"/>
    </source>
</evidence>
<reference evidence="2 3" key="1">
    <citation type="submission" date="2013-11" db="EMBL/GenBank/DDBJ databases">
        <title>The Genome Sequence of Phytophthora parasitica CJ05E6.</title>
        <authorList>
            <consortium name="The Broad Institute Genomics Platform"/>
            <person name="Russ C."/>
            <person name="Tyler B."/>
            <person name="Panabieres F."/>
            <person name="Shan W."/>
            <person name="Tripathy S."/>
            <person name="Grunwald N."/>
            <person name="Machado M."/>
            <person name="Johnson C.S."/>
            <person name="Arredondo F."/>
            <person name="Hong C."/>
            <person name="Coffey M."/>
            <person name="Young S.K."/>
            <person name="Zeng Q."/>
            <person name="Gargeya S."/>
            <person name="Fitzgerald M."/>
            <person name="Abouelleil A."/>
            <person name="Alvarado L."/>
            <person name="Chapman S.B."/>
            <person name="Gainer-Dewar J."/>
            <person name="Goldberg J."/>
            <person name="Griggs A."/>
            <person name="Gujja S."/>
            <person name="Hansen M."/>
            <person name="Howarth C."/>
            <person name="Imamovic A."/>
            <person name="Ireland A."/>
            <person name="Larimer J."/>
            <person name="McCowan C."/>
            <person name="Murphy C."/>
            <person name="Pearson M."/>
            <person name="Poon T.W."/>
            <person name="Priest M."/>
            <person name="Roberts A."/>
            <person name="Saif S."/>
            <person name="Shea T."/>
            <person name="Sykes S."/>
            <person name="Wortman J."/>
            <person name="Nusbaum C."/>
            <person name="Birren B."/>
        </authorList>
    </citation>
    <scope>NUCLEOTIDE SEQUENCE [LARGE SCALE GENOMIC DNA]</scope>
    <source>
        <strain evidence="2 3">CJ05E6</strain>
    </source>
</reference>
<protein>
    <submittedName>
        <fullName evidence="2">Uncharacterized protein</fullName>
    </submittedName>
</protein>
<feature type="region of interest" description="Disordered" evidence="1">
    <location>
        <begin position="1"/>
        <end position="34"/>
    </location>
</feature>
<sequence>MIKKTRKMAKGKSTAVPATPANFSGARYEGSSPDGTAARLAAVSELSVGFEEEGDNGPDVVAANHNVALADIEI</sequence>
<evidence type="ECO:0000313" key="2">
    <source>
        <dbReference type="EMBL" id="ETL47077.1"/>
    </source>
</evidence>
<feature type="compositionally biased region" description="Basic residues" evidence="1">
    <location>
        <begin position="1"/>
        <end position="10"/>
    </location>
</feature>